<feature type="domain" description="Large ribosomal subunit protein eL14" evidence="15">
    <location>
        <begin position="999"/>
        <end position="1039"/>
    </location>
</feature>
<feature type="compositionally biased region" description="Low complexity" evidence="13">
    <location>
        <begin position="63"/>
        <end position="82"/>
    </location>
</feature>
<evidence type="ECO:0000256" key="7">
    <source>
        <dbReference type="ARBA" id="ARBA00022692"/>
    </source>
</evidence>
<evidence type="ECO:0000256" key="4">
    <source>
        <dbReference type="ARBA" id="ARBA00006592"/>
    </source>
</evidence>
<keyword evidence="5" id="KW-1003">Cell membrane</keyword>
<dbReference type="SUPFAM" id="SSF46785">
    <property type="entry name" value="Winged helix' DNA-binding domain"/>
    <property type="match status" value="1"/>
</dbReference>
<dbReference type="InterPro" id="IPR019153">
    <property type="entry name" value="DDRGK_dom-contain"/>
</dbReference>
<dbReference type="InterPro" id="IPR036390">
    <property type="entry name" value="WH_DNA-bd_sf"/>
</dbReference>
<evidence type="ECO:0000256" key="6">
    <source>
        <dbReference type="ARBA" id="ARBA00022622"/>
    </source>
</evidence>
<dbReference type="InterPro" id="IPR056900">
    <property type="entry name" value="COB_C"/>
</dbReference>
<evidence type="ECO:0000256" key="10">
    <source>
        <dbReference type="ARBA" id="ARBA00023136"/>
    </source>
</evidence>
<keyword evidence="7 14" id="KW-0812">Transmembrane</keyword>
<dbReference type="InterPro" id="IPR014722">
    <property type="entry name" value="Rib_uL2_dom2"/>
</dbReference>
<evidence type="ECO:0000256" key="2">
    <source>
        <dbReference type="ARBA" id="ARBA00004609"/>
    </source>
</evidence>
<comment type="subcellular location">
    <subcellularLocation>
        <location evidence="2">Cell membrane</location>
        <topology evidence="2">Lipid-anchor</topology>
        <topology evidence="2">GPI-anchor</topology>
    </subcellularLocation>
    <subcellularLocation>
        <location evidence="1">Membrane</location>
        <topology evidence="1">Single-pass membrane protein</topology>
    </subcellularLocation>
</comment>
<feature type="transmembrane region" description="Helical" evidence="14">
    <location>
        <begin position="6"/>
        <end position="23"/>
    </location>
</feature>
<organism evidence="17 18">
    <name type="scientific">Brassica rapa subsp. trilocularis</name>
    <dbReference type="NCBI Taxonomy" id="1813537"/>
    <lineage>
        <taxon>Eukaryota</taxon>
        <taxon>Viridiplantae</taxon>
        <taxon>Streptophyta</taxon>
        <taxon>Embryophyta</taxon>
        <taxon>Tracheophyta</taxon>
        <taxon>Spermatophyta</taxon>
        <taxon>Magnoliopsida</taxon>
        <taxon>eudicotyledons</taxon>
        <taxon>Gunneridae</taxon>
        <taxon>Pentapetalae</taxon>
        <taxon>rosids</taxon>
        <taxon>malvids</taxon>
        <taxon>Brassicales</taxon>
        <taxon>Brassicaceae</taxon>
        <taxon>Brassiceae</taxon>
        <taxon>Brassica</taxon>
    </lineage>
</organism>
<sequence>MEEIFALIVSMILIAAVIPLFLWKRRVDARSREEDAQPPQVQARENVVRATGGGGRRMRRRPAASAGASSSSSSNVQENISGSEDEEEEEEAIGNQARASKKKEKKRQEREEQRQAEEAARESRSTKQDWYAEMRRKKDEEREAEERKLEEEEKARQAKEEEAAALEFDKWKGEFSVDAEGTTEEVQGGNQDLLSEFVEYIKIQKCVPLEDLAAEFNLRTQECINRIASLESIGRLSGVMDDRGKYIYISMEEMNAVADYIKRQGRVSISHLASKSNQFIDLEPKVQDQLTEEISGMEEISKLRNTVDMKKIRHVGLNLLLLQLPLINLLLFTTFSFAQDYGEDVEKKDTPPPGLARCNGVYMSYNSGGREKLYPRTKNATAQAWSFKATAMIVNTGIEEVKGWEMFVGYRHREIIVSATGAVSSDGDFPYDASNGTTFIGSPNTDLKTSIETAGDYTKISTNIEITGTLFGGRGTATPLPRSIKLVNDGWQCPAATSKGGTMQVCCKRNPKFKAKKKTKTKFTPRRHGDLNIIYDVTIDNDSPLGRLDHWNLTWEWMRGEFIHSLRGAYSAEKNPSECLHSKAGQFYGDLDFSQVATCQKKPIIKDLPAERKEDKLIGMLPFCCKNGTLLPALMDASKSRAIFQLQVYKVPPDQNRTAFFPPQHWKIDGIVNPQYKCGPPVRVDPTGFPDPSGLQATTYAFATWQVICNITKPKPKAARCCVSYSAFYNDSAIPCNTCACGCGDIDTDTCNANARQLLLPPDSLLVPFENRTLKAKVWAKRKHLAFPKKLPCPDNCGISLNWHVNSDYADGWSARVTVFNWGANAVEDWFAAVDLGKAGLGYENVYSFNGSRVPPKNQTIFFQGVRGMNFLIGLTNGTHPGRDPKVPGKMQSVISFKKHLGSLNIPRGDGFPKRVFFNGEECELPKFFPKKSSGKRLSGIGFLPSILLVITTFLVFKRYVEIGRVALVNYGKDHGKLVVIVDVVDQNRALVDAPDMERIQMNFKRLSLTDIVIEINRVPKKKALIEAMEKADVKNKFKIMLAKIKKAGVVRQELAKLKKEITA</sequence>
<dbReference type="SUPFAM" id="SSF50104">
    <property type="entry name" value="Translation proteins SH3-like domain"/>
    <property type="match status" value="1"/>
</dbReference>
<keyword evidence="18" id="KW-1185">Reference proteome</keyword>
<keyword evidence="11" id="KW-0325">Glycoprotein</keyword>
<accession>A0ABQ7NTE4</accession>
<dbReference type="Pfam" id="PF01929">
    <property type="entry name" value="Ribosomal_L14e"/>
    <property type="match status" value="1"/>
</dbReference>
<dbReference type="InterPro" id="IPR008991">
    <property type="entry name" value="Translation_prot_SH3-like_sf"/>
</dbReference>
<evidence type="ECO:0000256" key="3">
    <source>
        <dbReference type="ARBA" id="ARBA00005507"/>
    </source>
</evidence>
<evidence type="ECO:0000259" key="16">
    <source>
        <dbReference type="Pfam" id="PF25079"/>
    </source>
</evidence>
<feature type="transmembrane region" description="Helical" evidence="14">
    <location>
        <begin position="319"/>
        <end position="338"/>
    </location>
</feature>
<dbReference type="InterPro" id="IPR036388">
    <property type="entry name" value="WH-like_DNA-bd_sf"/>
</dbReference>
<evidence type="ECO:0000313" key="18">
    <source>
        <dbReference type="Proteomes" id="UP000823674"/>
    </source>
</evidence>
<comment type="similarity">
    <text evidence="4">Belongs to the eukaryotic ribosomal protein eL14 family.</text>
</comment>
<name>A0ABQ7NTE4_BRACM</name>
<evidence type="ECO:0000256" key="8">
    <source>
        <dbReference type="ARBA" id="ARBA00022729"/>
    </source>
</evidence>
<evidence type="ECO:0000313" key="17">
    <source>
        <dbReference type="EMBL" id="KAG5414097.1"/>
    </source>
</evidence>
<evidence type="ECO:0000256" key="11">
    <source>
        <dbReference type="ARBA" id="ARBA00023180"/>
    </source>
</evidence>
<feature type="compositionally biased region" description="Acidic residues" evidence="13">
    <location>
        <begin position="83"/>
        <end position="92"/>
    </location>
</feature>
<comment type="similarity">
    <text evidence="3">Belongs to the COBRA family.</text>
</comment>
<keyword evidence="12" id="KW-0449">Lipoprotein</keyword>
<evidence type="ECO:0000256" key="1">
    <source>
        <dbReference type="ARBA" id="ARBA00004167"/>
    </source>
</evidence>
<evidence type="ECO:0000256" key="12">
    <source>
        <dbReference type="ARBA" id="ARBA00023288"/>
    </source>
</evidence>
<evidence type="ECO:0000256" key="13">
    <source>
        <dbReference type="SAM" id="MobiDB-lite"/>
    </source>
</evidence>
<evidence type="ECO:0000259" key="15">
    <source>
        <dbReference type="Pfam" id="PF01929"/>
    </source>
</evidence>
<dbReference type="Pfam" id="PF04833">
    <property type="entry name" value="COBRA"/>
    <property type="match status" value="1"/>
</dbReference>
<dbReference type="Gene3D" id="2.30.30.30">
    <property type="match status" value="1"/>
</dbReference>
<feature type="transmembrane region" description="Helical" evidence="14">
    <location>
        <begin position="938"/>
        <end position="957"/>
    </location>
</feature>
<feature type="region of interest" description="Disordered" evidence="13">
    <location>
        <begin position="31"/>
        <end position="162"/>
    </location>
</feature>
<evidence type="ECO:0000256" key="14">
    <source>
        <dbReference type="SAM" id="Phobius"/>
    </source>
</evidence>
<dbReference type="Pfam" id="PF09756">
    <property type="entry name" value="DDRGK"/>
    <property type="match status" value="1"/>
</dbReference>
<feature type="domain" description="COBRA C-terminal" evidence="16">
    <location>
        <begin position="720"/>
        <end position="930"/>
    </location>
</feature>
<keyword evidence="9 14" id="KW-1133">Transmembrane helix</keyword>
<dbReference type="Proteomes" id="UP000823674">
    <property type="component" value="Chromosome A01"/>
</dbReference>
<dbReference type="InterPro" id="IPR006918">
    <property type="entry name" value="COBRA_pln"/>
</dbReference>
<dbReference type="PANTHER" id="PTHR31052:SF27">
    <property type="entry name" value="COBRA-LIKE PROTEIN 10"/>
    <property type="match status" value="1"/>
</dbReference>
<dbReference type="Pfam" id="PF25079">
    <property type="entry name" value="COB_C"/>
    <property type="match status" value="1"/>
</dbReference>
<protein>
    <recommendedName>
        <fullName evidence="19">DDRGK domain-containing protein 1</fullName>
    </recommendedName>
</protein>
<dbReference type="PANTHER" id="PTHR31052">
    <property type="entry name" value="COBRA-LIKE PROTEIN 7"/>
    <property type="match status" value="1"/>
</dbReference>
<dbReference type="CDD" id="cd23702">
    <property type="entry name" value="eL14"/>
    <property type="match status" value="1"/>
</dbReference>
<keyword evidence="8" id="KW-0732">Signal</keyword>
<keyword evidence="6" id="KW-0336">GPI-anchor</keyword>
<evidence type="ECO:0008006" key="19">
    <source>
        <dbReference type="Google" id="ProtNLM"/>
    </source>
</evidence>
<reference evidence="17 18" key="1">
    <citation type="submission" date="2021-03" db="EMBL/GenBank/DDBJ databases">
        <authorList>
            <person name="King G.J."/>
            <person name="Bancroft I."/>
            <person name="Baten A."/>
            <person name="Bloomfield J."/>
            <person name="Borpatragohain P."/>
            <person name="He Z."/>
            <person name="Irish N."/>
            <person name="Irwin J."/>
            <person name="Liu K."/>
            <person name="Mauleon R.P."/>
            <person name="Moore J."/>
            <person name="Morris R."/>
            <person name="Ostergaard L."/>
            <person name="Wang B."/>
            <person name="Wells R."/>
        </authorList>
    </citation>
    <scope>NUCLEOTIDE SEQUENCE [LARGE SCALE GENOMIC DNA]</scope>
    <source>
        <strain evidence="17">R-o-18</strain>
        <tissue evidence="17">Leaf</tissue>
    </source>
</reference>
<dbReference type="Gene3D" id="1.10.10.10">
    <property type="entry name" value="Winged helix-like DNA-binding domain superfamily/Winged helix DNA-binding domain"/>
    <property type="match status" value="1"/>
</dbReference>
<dbReference type="SMART" id="SM01128">
    <property type="entry name" value="DDRGK"/>
    <property type="match status" value="1"/>
</dbReference>
<keyword evidence="10 14" id="KW-0472">Membrane</keyword>
<proteinExistence type="inferred from homology"/>
<comment type="caution">
    <text evidence="17">The sequence shown here is derived from an EMBL/GenBank/DDBJ whole genome shotgun (WGS) entry which is preliminary data.</text>
</comment>
<evidence type="ECO:0000256" key="9">
    <source>
        <dbReference type="ARBA" id="ARBA00022989"/>
    </source>
</evidence>
<evidence type="ECO:0000256" key="5">
    <source>
        <dbReference type="ARBA" id="ARBA00022475"/>
    </source>
</evidence>
<gene>
    <name evidence="17" type="primary">A01p019820.1_BraROA</name>
    <name evidence="17" type="ORF">IGI04_001664</name>
</gene>
<dbReference type="EMBL" id="JADBGQ010000001">
    <property type="protein sequence ID" value="KAG5414097.1"/>
    <property type="molecule type" value="Genomic_DNA"/>
</dbReference>
<feature type="compositionally biased region" description="Basic and acidic residues" evidence="13">
    <location>
        <begin position="106"/>
        <end position="162"/>
    </location>
</feature>
<dbReference type="InterPro" id="IPR002784">
    <property type="entry name" value="Ribosomal_eL14_dom"/>
</dbReference>